<accession>A0A382Y4C0</accession>
<dbReference type="SUPFAM" id="SSF51735">
    <property type="entry name" value="NAD(P)-binding Rossmann-fold domains"/>
    <property type="match status" value="1"/>
</dbReference>
<dbReference type="Pfam" id="PF02737">
    <property type="entry name" value="3HCDH_N"/>
    <property type="match status" value="1"/>
</dbReference>
<dbReference type="AlphaFoldDB" id="A0A382Y4C0"/>
<dbReference type="InterPro" id="IPR036291">
    <property type="entry name" value="NAD(P)-bd_dom_sf"/>
</dbReference>
<dbReference type="PANTHER" id="PTHR48075:SF7">
    <property type="entry name" value="3-HYDROXYACYL-COA DEHYDROGENASE-RELATED"/>
    <property type="match status" value="1"/>
</dbReference>
<dbReference type="EMBL" id="UINC01172882">
    <property type="protein sequence ID" value="SVD78187.1"/>
    <property type="molecule type" value="Genomic_DNA"/>
</dbReference>
<protein>
    <recommendedName>
        <fullName evidence="1">3-hydroxyacyl-CoA dehydrogenase NAD binding domain-containing protein</fullName>
    </recommendedName>
</protein>
<sequence>MGAQIAALLAGVGRTVRLLDMPSVGGAAERASLGLQHALAARPHAFYLPEMAEHVIVGTFDDLECIREADWVIEAVLEEAGAKKNLLALIEPYIHDGLIISSNTSGLSIAELARDRTSAFRRCFFGVHFFNPPRYMNLVEVIPSVDTEPELLEVMCDFLKNEL</sequence>
<dbReference type="GO" id="GO:0016491">
    <property type="term" value="F:oxidoreductase activity"/>
    <property type="evidence" value="ECO:0007669"/>
    <property type="project" value="TreeGrafter"/>
</dbReference>
<reference evidence="2" key="1">
    <citation type="submission" date="2018-05" db="EMBL/GenBank/DDBJ databases">
        <authorList>
            <person name="Lanie J.A."/>
            <person name="Ng W.-L."/>
            <person name="Kazmierczak K.M."/>
            <person name="Andrzejewski T.M."/>
            <person name="Davidsen T.M."/>
            <person name="Wayne K.J."/>
            <person name="Tettelin H."/>
            <person name="Glass J.I."/>
            <person name="Rusch D."/>
            <person name="Podicherti R."/>
            <person name="Tsui H.-C.T."/>
            <person name="Winkler M.E."/>
        </authorList>
    </citation>
    <scope>NUCLEOTIDE SEQUENCE</scope>
</reference>
<gene>
    <name evidence="2" type="ORF">METZ01_LOCUS431041</name>
</gene>
<dbReference type="GO" id="GO:0006631">
    <property type="term" value="P:fatty acid metabolic process"/>
    <property type="evidence" value="ECO:0007669"/>
    <property type="project" value="InterPro"/>
</dbReference>
<feature type="domain" description="3-hydroxyacyl-CoA dehydrogenase NAD binding" evidence="1">
    <location>
        <begin position="1"/>
        <end position="160"/>
    </location>
</feature>
<proteinExistence type="predicted"/>
<dbReference type="PANTHER" id="PTHR48075">
    <property type="entry name" value="3-HYDROXYACYL-COA DEHYDROGENASE FAMILY PROTEIN"/>
    <property type="match status" value="1"/>
</dbReference>
<dbReference type="Gene3D" id="3.40.50.720">
    <property type="entry name" value="NAD(P)-binding Rossmann-like Domain"/>
    <property type="match status" value="1"/>
</dbReference>
<evidence type="ECO:0000259" key="1">
    <source>
        <dbReference type="Pfam" id="PF02737"/>
    </source>
</evidence>
<name>A0A382Y4C0_9ZZZZ</name>
<dbReference type="InterPro" id="IPR006176">
    <property type="entry name" value="3-OHacyl-CoA_DH_NAD-bd"/>
</dbReference>
<dbReference type="GO" id="GO:0070403">
    <property type="term" value="F:NAD+ binding"/>
    <property type="evidence" value="ECO:0007669"/>
    <property type="project" value="InterPro"/>
</dbReference>
<feature type="non-terminal residue" evidence="2">
    <location>
        <position position="163"/>
    </location>
</feature>
<organism evidence="2">
    <name type="scientific">marine metagenome</name>
    <dbReference type="NCBI Taxonomy" id="408172"/>
    <lineage>
        <taxon>unclassified sequences</taxon>
        <taxon>metagenomes</taxon>
        <taxon>ecological metagenomes</taxon>
    </lineage>
</organism>
<evidence type="ECO:0000313" key="2">
    <source>
        <dbReference type="EMBL" id="SVD78187.1"/>
    </source>
</evidence>